<dbReference type="AlphaFoldDB" id="A0A453TCI3"/>
<reference evidence="2" key="2">
    <citation type="journal article" date="2017" name="Nat. Plants">
        <title>The Aegilops tauschii genome reveals multiple impacts of transposons.</title>
        <authorList>
            <person name="Zhao G."/>
            <person name="Zou C."/>
            <person name="Li K."/>
            <person name="Wang K."/>
            <person name="Li T."/>
            <person name="Gao L."/>
            <person name="Zhang X."/>
            <person name="Wang H."/>
            <person name="Yang Z."/>
            <person name="Liu X."/>
            <person name="Jiang W."/>
            <person name="Mao L."/>
            <person name="Kong X."/>
            <person name="Jiao Y."/>
            <person name="Jia J."/>
        </authorList>
    </citation>
    <scope>NUCLEOTIDE SEQUENCE [LARGE SCALE GENOMIC DNA]</scope>
    <source>
        <strain evidence="2">cv. AL8/78</strain>
    </source>
</reference>
<dbReference type="Gramene" id="AET7Gv21342000.11">
    <property type="protein sequence ID" value="AET7Gv21342000.11"/>
    <property type="gene ID" value="AET7Gv21342000"/>
</dbReference>
<sequence length="65" mass="7378">MHNNHSEPTYSRTGCARSSQFWGALHAIKRWFKSGLAYRVGISYVWLVDTPLGIQLSTLFSCCDL</sequence>
<reference evidence="1" key="4">
    <citation type="submission" date="2019-03" db="UniProtKB">
        <authorList>
            <consortium name="EnsemblPlants"/>
        </authorList>
    </citation>
    <scope>IDENTIFICATION</scope>
</reference>
<reference evidence="2" key="1">
    <citation type="journal article" date="2014" name="Science">
        <title>Ancient hybridizations among the ancestral genomes of bread wheat.</title>
        <authorList>
            <consortium name="International Wheat Genome Sequencing Consortium,"/>
            <person name="Marcussen T."/>
            <person name="Sandve S.R."/>
            <person name="Heier L."/>
            <person name="Spannagl M."/>
            <person name="Pfeifer M."/>
            <person name="Jakobsen K.S."/>
            <person name="Wulff B.B."/>
            <person name="Steuernagel B."/>
            <person name="Mayer K.F."/>
            <person name="Olsen O.A."/>
        </authorList>
    </citation>
    <scope>NUCLEOTIDE SEQUENCE [LARGE SCALE GENOMIC DNA]</scope>
    <source>
        <strain evidence="2">cv. AL8/78</strain>
    </source>
</reference>
<dbReference type="Proteomes" id="UP000015105">
    <property type="component" value="Chromosome 7D"/>
</dbReference>
<dbReference type="EnsemblPlants" id="AET7Gv21342000.12">
    <property type="protein sequence ID" value="AET7Gv21342000.12"/>
    <property type="gene ID" value="AET7Gv21342000"/>
</dbReference>
<protein>
    <submittedName>
        <fullName evidence="1">Uncharacterized protein</fullName>
    </submittedName>
</protein>
<organism evidence="1 2">
    <name type="scientific">Aegilops tauschii subsp. strangulata</name>
    <name type="common">Goatgrass</name>
    <dbReference type="NCBI Taxonomy" id="200361"/>
    <lineage>
        <taxon>Eukaryota</taxon>
        <taxon>Viridiplantae</taxon>
        <taxon>Streptophyta</taxon>
        <taxon>Embryophyta</taxon>
        <taxon>Tracheophyta</taxon>
        <taxon>Spermatophyta</taxon>
        <taxon>Magnoliopsida</taxon>
        <taxon>Liliopsida</taxon>
        <taxon>Poales</taxon>
        <taxon>Poaceae</taxon>
        <taxon>BOP clade</taxon>
        <taxon>Pooideae</taxon>
        <taxon>Triticodae</taxon>
        <taxon>Triticeae</taxon>
        <taxon>Triticinae</taxon>
        <taxon>Aegilops</taxon>
    </lineage>
</organism>
<dbReference type="Gramene" id="AET7Gv21342000.12">
    <property type="protein sequence ID" value="AET7Gv21342000.12"/>
    <property type="gene ID" value="AET7Gv21342000"/>
</dbReference>
<evidence type="ECO:0000313" key="1">
    <source>
        <dbReference type="EnsemblPlants" id="AET7Gv21342000.11"/>
    </source>
</evidence>
<proteinExistence type="predicted"/>
<keyword evidence="2" id="KW-1185">Reference proteome</keyword>
<name>A0A453TCI3_AEGTS</name>
<accession>A0A453TCI3</accession>
<reference evidence="1" key="5">
    <citation type="journal article" date="2021" name="G3 (Bethesda)">
        <title>Aegilops tauschii genome assembly Aet v5.0 features greater sequence contiguity and improved annotation.</title>
        <authorList>
            <person name="Wang L."/>
            <person name="Zhu T."/>
            <person name="Rodriguez J.C."/>
            <person name="Deal K.R."/>
            <person name="Dubcovsky J."/>
            <person name="McGuire P.E."/>
            <person name="Lux T."/>
            <person name="Spannagl M."/>
            <person name="Mayer K.F.X."/>
            <person name="Baldrich P."/>
            <person name="Meyers B.C."/>
            <person name="Huo N."/>
            <person name="Gu Y.Q."/>
            <person name="Zhou H."/>
            <person name="Devos K.M."/>
            <person name="Bennetzen J.L."/>
            <person name="Unver T."/>
            <person name="Budak H."/>
            <person name="Gulick P.J."/>
            <person name="Galiba G."/>
            <person name="Kalapos B."/>
            <person name="Nelson D.R."/>
            <person name="Li P."/>
            <person name="You F.M."/>
            <person name="Luo M.C."/>
            <person name="Dvorak J."/>
        </authorList>
    </citation>
    <scope>NUCLEOTIDE SEQUENCE [LARGE SCALE GENOMIC DNA]</scope>
    <source>
        <strain evidence="1">cv. AL8/78</strain>
    </source>
</reference>
<reference evidence="1" key="3">
    <citation type="journal article" date="2017" name="Nature">
        <title>Genome sequence of the progenitor of the wheat D genome Aegilops tauschii.</title>
        <authorList>
            <person name="Luo M.C."/>
            <person name="Gu Y.Q."/>
            <person name="Puiu D."/>
            <person name="Wang H."/>
            <person name="Twardziok S.O."/>
            <person name="Deal K.R."/>
            <person name="Huo N."/>
            <person name="Zhu T."/>
            <person name="Wang L."/>
            <person name="Wang Y."/>
            <person name="McGuire P.E."/>
            <person name="Liu S."/>
            <person name="Long H."/>
            <person name="Ramasamy R.K."/>
            <person name="Rodriguez J.C."/>
            <person name="Van S.L."/>
            <person name="Yuan L."/>
            <person name="Wang Z."/>
            <person name="Xia Z."/>
            <person name="Xiao L."/>
            <person name="Anderson O.D."/>
            <person name="Ouyang S."/>
            <person name="Liang Y."/>
            <person name="Zimin A.V."/>
            <person name="Pertea G."/>
            <person name="Qi P."/>
            <person name="Bennetzen J.L."/>
            <person name="Dai X."/>
            <person name="Dawson M.W."/>
            <person name="Muller H.G."/>
            <person name="Kugler K."/>
            <person name="Rivarola-Duarte L."/>
            <person name="Spannagl M."/>
            <person name="Mayer K.F.X."/>
            <person name="Lu F.H."/>
            <person name="Bevan M.W."/>
            <person name="Leroy P."/>
            <person name="Li P."/>
            <person name="You F.M."/>
            <person name="Sun Q."/>
            <person name="Liu Z."/>
            <person name="Lyons E."/>
            <person name="Wicker T."/>
            <person name="Salzberg S.L."/>
            <person name="Devos K.M."/>
            <person name="Dvorak J."/>
        </authorList>
    </citation>
    <scope>NUCLEOTIDE SEQUENCE [LARGE SCALE GENOMIC DNA]</scope>
    <source>
        <strain evidence="1">cv. AL8/78</strain>
    </source>
</reference>
<dbReference type="EnsemblPlants" id="AET7Gv21342000.11">
    <property type="protein sequence ID" value="AET7Gv21342000.11"/>
    <property type="gene ID" value="AET7Gv21342000"/>
</dbReference>
<evidence type="ECO:0000313" key="2">
    <source>
        <dbReference type="Proteomes" id="UP000015105"/>
    </source>
</evidence>